<proteinExistence type="predicted"/>
<evidence type="ECO:0000313" key="2">
    <source>
        <dbReference type="Proteomes" id="UP000655094"/>
    </source>
</evidence>
<reference evidence="1" key="1">
    <citation type="submission" date="2020-10" db="EMBL/GenBank/DDBJ databases">
        <title>Genome Sequence of ESBL Producing Zambian Clinical Strains.</title>
        <authorList>
            <person name="Shawa M."/>
            <person name="Furuta Y."/>
            <person name="Simbotwe M."/>
            <person name="Mulenga E."/>
            <person name="Mubanga M."/>
            <person name="Mulenga G."/>
            <person name="Kaile C."/>
            <person name="Zorigt T."/>
            <person name="Hang'ombe B."/>
            <person name="Higashi H."/>
        </authorList>
    </citation>
    <scope>NUCLEOTIDE SEQUENCE</scope>
    <source>
        <strain evidence="1">Zam_UTH_09</strain>
    </source>
</reference>
<comment type="caution">
    <text evidence="1">The sequence shown here is derived from an EMBL/GenBank/DDBJ whole genome shotgun (WGS) entry which is preliminary data.</text>
</comment>
<dbReference type="AlphaFoldDB" id="A0A919HPJ2"/>
<evidence type="ECO:0000313" key="1">
    <source>
        <dbReference type="EMBL" id="GHK51128.1"/>
    </source>
</evidence>
<protein>
    <submittedName>
        <fullName evidence="1">Uncharacterized protein</fullName>
    </submittedName>
</protein>
<sequence length="51" mass="5550">MVRMGVGEKDGVDLLRTNAEPRQIGDKFAANAMAPPVPVSTSTVFPRPRIR</sequence>
<gene>
    <name evidence="1" type="ORF">KPZU09_08640</name>
</gene>
<organism evidence="1 2">
    <name type="scientific">Klebsiella pneumoniae</name>
    <dbReference type="NCBI Taxonomy" id="573"/>
    <lineage>
        <taxon>Bacteria</taxon>
        <taxon>Pseudomonadati</taxon>
        <taxon>Pseudomonadota</taxon>
        <taxon>Gammaproteobacteria</taxon>
        <taxon>Enterobacterales</taxon>
        <taxon>Enterobacteriaceae</taxon>
        <taxon>Klebsiella/Raoultella group</taxon>
        <taxon>Klebsiella</taxon>
        <taxon>Klebsiella pneumoniae complex</taxon>
    </lineage>
</organism>
<dbReference type="EMBL" id="BNFF01000001">
    <property type="protein sequence ID" value="GHK51128.1"/>
    <property type="molecule type" value="Genomic_DNA"/>
</dbReference>
<dbReference type="Proteomes" id="UP000655094">
    <property type="component" value="Unassembled WGS sequence"/>
</dbReference>
<accession>A0A919HPJ2</accession>
<name>A0A919HPJ2_KLEPN</name>